<dbReference type="PROSITE" id="PS50222">
    <property type="entry name" value="EF_HAND_2"/>
    <property type="match status" value="1"/>
</dbReference>
<dbReference type="Pfam" id="PF13405">
    <property type="entry name" value="EF-hand_6"/>
    <property type="match status" value="1"/>
</dbReference>
<dbReference type="SMART" id="SM00054">
    <property type="entry name" value="EFh"/>
    <property type="match status" value="1"/>
</dbReference>
<accession>A0AAF0UVF9</accession>
<evidence type="ECO:0000313" key="3">
    <source>
        <dbReference type="EMBL" id="WMV53500.1"/>
    </source>
</evidence>
<reference evidence="3" key="1">
    <citation type="submission" date="2023-08" db="EMBL/GenBank/DDBJ databases">
        <title>A de novo genome assembly of Solanum verrucosum Schlechtendal, a Mexican diploid species geographically isolated from the other diploid A-genome species in potato relatives.</title>
        <authorList>
            <person name="Hosaka K."/>
        </authorList>
    </citation>
    <scope>NUCLEOTIDE SEQUENCE</scope>
    <source>
        <tissue evidence="3">Young leaves</tissue>
    </source>
</reference>
<feature type="domain" description="EF-hand" evidence="2">
    <location>
        <begin position="8"/>
        <end position="43"/>
    </location>
</feature>
<dbReference type="InterPro" id="IPR002048">
    <property type="entry name" value="EF_hand_dom"/>
</dbReference>
<dbReference type="AlphaFoldDB" id="A0AAF0UVF9"/>
<dbReference type="PROSITE" id="PS00018">
    <property type="entry name" value="EF_HAND_1"/>
    <property type="match status" value="1"/>
</dbReference>
<dbReference type="Gene3D" id="1.10.238.10">
    <property type="entry name" value="EF-hand"/>
    <property type="match status" value="1"/>
</dbReference>
<evidence type="ECO:0000259" key="2">
    <source>
        <dbReference type="PROSITE" id="PS50222"/>
    </source>
</evidence>
<dbReference type="Proteomes" id="UP001234989">
    <property type="component" value="Chromosome 11"/>
</dbReference>
<dbReference type="EMBL" id="CP133622">
    <property type="protein sequence ID" value="WMV53500.1"/>
    <property type="molecule type" value="Genomic_DNA"/>
</dbReference>
<dbReference type="InterPro" id="IPR011992">
    <property type="entry name" value="EF-hand-dom_pair"/>
</dbReference>
<gene>
    <name evidence="3" type="ORF">MTR67_046885</name>
</gene>
<keyword evidence="4" id="KW-1185">Reference proteome</keyword>
<sequence>MTHMNRMEREDCLYKAFEYFDKNKNGYITMEELEHALKEYNITDEKTIKEIIIEVDTGIVRYPFLYARLYDISIYNI</sequence>
<proteinExistence type="predicted"/>
<name>A0AAF0UVF9_SOLVR</name>
<keyword evidence="1" id="KW-0106">Calcium</keyword>
<evidence type="ECO:0000256" key="1">
    <source>
        <dbReference type="ARBA" id="ARBA00022837"/>
    </source>
</evidence>
<dbReference type="InterPro" id="IPR018247">
    <property type="entry name" value="EF_Hand_1_Ca_BS"/>
</dbReference>
<dbReference type="CDD" id="cd00051">
    <property type="entry name" value="EFh"/>
    <property type="match status" value="1"/>
</dbReference>
<protein>
    <recommendedName>
        <fullName evidence="2">EF-hand domain-containing protein</fullName>
    </recommendedName>
</protein>
<organism evidence="3 4">
    <name type="scientific">Solanum verrucosum</name>
    <dbReference type="NCBI Taxonomy" id="315347"/>
    <lineage>
        <taxon>Eukaryota</taxon>
        <taxon>Viridiplantae</taxon>
        <taxon>Streptophyta</taxon>
        <taxon>Embryophyta</taxon>
        <taxon>Tracheophyta</taxon>
        <taxon>Spermatophyta</taxon>
        <taxon>Magnoliopsida</taxon>
        <taxon>eudicotyledons</taxon>
        <taxon>Gunneridae</taxon>
        <taxon>Pentapetalae</taxon>
        <taxon>asterids</taxon>
        <taxon>lamiids</taxon>
        <taxon>Solanales</taxon>
        <taxon>Solanaceae</taxon>
        <taxon>Solanoideae</taxon>
        <taxon>Solaneae</taxon>
        <taxon>Solanum</taxon>
    </lineage>
</organism>
<evidence type="ECO:0000313" key="4">
    <source>
        <dbReference type="Proteomes" id="UP001234989"/>
    </source>
</evidence>
<dbReference type="SUPFAM" id="SSF47473">
    <property type="entry name" value="EF-hand"/>
    <property type="match status" value="1"/>
</dbReference>
<dbReference type="GO" id="GO:0005509">
    <property type="term" value="F:calcium ion binding"/>
    <property type="evidence" value="ECO:0007669"/>
    <property type="project" value="InterPro"/>
</dbReference>